<accession>A0A1P8Q4X3</accession>
<protein>
    <submittedName>
        <fullName evidence="3">Uncharacterized protein</fullName>
    </submittedName>
</protein>
<gene>
    <name evidence="3" type="ORF">BTM29_10165</name>
</gene>
<evidence type="ECO:0000256" key="2">
    <source>
        <dbReference type="SAM" id="Phobius"/>
    </source>
</evidence>
<evidence type="ECO:0000256" key="1">
    <source>
        <dbReference type="SAM" id="MobiDB-lite"/>
    </source>
</evidence>
<keyword evidence="2" id="KW-0472">Membrane</keyword>
<dbReference type="EMBL" id="CP019323">
    <property type="protein sequence ID" value="APX72894.1"/>
    <property type="molecule type" value="Genomic_DNA"/>
</dbReference>
<dbReference type="STRING" id="1847728.BTM29_10165"/>
<keyword evidence="2" id="KW-0812">Transmembrane</keyword>
<evidence type="ECO:0000313" key="4">
    <source>
        <dbReference type="Proteomes" id="UP000187499"/>
    </source>
</evidence>
<keyword evidence="4" id="KW-1185">Reference proteome</keyword>
<feature type="region of interest" description="Disordered" evidence="1">
    <location>
        <begin position="1"/>
        <end position="21"/>
    </location>
</feature>
<name>A0A1P8Q4X3_9LACO</name>
<dbReference type="AlphaFoldDB" id="A0A1P8Q4X3"/>
<dbReference type="KEGG" id="lalw:BTM29_10165"/>
<feature type="compositionally biased region" description="Basic residues" evidence="1">
    <location>
        <begin position="1"/>
        <end position="11"/>
    </location>
</feature>
<evidence type="ECO:0000313" key="3">
    <source>
        <dbReference type="EMBL" id="APX72894.1"/>
    </source>
</evidence>
<organism evidence="3 4">
    <name type="scientific">Companilactobacillus allii</name>
    <dbReference type="NCBI Taxonomy" id="1847728"/>
    <lineage>
        <taxon>Bacteria</taxon>
        <taxon>Bacillati</taxon>
        <taxon>Bacillota</taxon>
        <taxon>Bacilli</taxon>
        <taxon>Lactobacillales</taxon>
        <taxon>Lactobacillaceae</taxon>
        <taxon>Companilactobacillus</taxon>
    </lineage>
</organism>
<keyword evidence="2" id="KW-1133">Transmembrane helix</keyword>
<dbReference type="RefSeq" id="WP_076617082.1">
    <property type="nucleotide sequence ID" value="NZ_CP019323.1"/>
</dbReference>
<sequence length="335" mass="38724">MTKFGVRKPSIKRSVSARTTGRITRSVKRSVTPFYGTKETGFTKKPSKSVYNKIYKSTTVGINPLSTSSSRKLDHYINQNTQHIDNNFNFSDSTELSNLKIQGPDLENLPETELLISINREFINTERYKDNLISITNHLADIIPKEEKFNGLKRAEIIKKRFDQPVFQFDSDAFSTYSNIKLNMENDIFYLENDIFYLIVTFNNINLKVGEISPIKNMELLKLFNDSDNDNVTSISIKNYGGKYKKITINKDESISVRGFTSPTEFDIDIFDITKNQKEKINRINEFNETIKKKKLKEKNDFEKQQRDVRNGCLLSFLITSFIIIIPLIVLFASL</sequence>
<proteinExistence type="predicted"/>
<feature type="transmembrane region" description="Helical" evidence="2">
    <location>
        <begin position="313"/>
        <end position="333"/>
    </location>
</feature>
<reference evidence="4" key="1">
    <citation type="submission" date="2016-12" db="EMBL/GenBank/DDBJ databases">
        <authorList>
            <person name="Jung M.Y."/>
            <person name="Lee S.H."/>
        </authorList>
    </citation>
    <scope>NUCLEOTIDE SEQUENCE [LARGE SCALE GENOMIC DNA]</scope>
    <source>
        <strain evidence="4">WiKim39</strain>
    </source>
</reference>
<dbReference type="Proteomes" id="UP000187499">
    <property type="component" value="Chromosome"/>
</dbReference>
<dbReference type="OrthoDB" id="9816323at2"/>